<evidence type="ECO:0000313" key="4">
    <source>
        <dbReference type="Proteomes" id="UP001146015"/>
    </source>
</evidence>
<feature type="domain" description="Fimbrial-type adhesion" evidence="2">
    <location>
        <begin position="27"/>
        <end position="157"/>
    </location>
</feature>
<protein>
    <submittedName>
        <fullName evidence="3">Fimbrial protein</fullName>
    </submittedName>
</protein>
<proteinExistence type="predicted"/>
<accession>A0ABT3VXV4</accession>
<dbReference type="Pfam" id="PF00419">
    <property type="entry name" value="Fimbrial"/>
    <property type="match status" value="1"/>
</dbReference>
<evidence type="ECO:0000313" key="3">
    <source>
        <dbReference type="EMBL" id="MCX5574627.1"/>
    </source>
</evidence>
<dbReference type="InterPro" id="IPR000259">
    <property type="entry name" value="Adhesion_dom_fimbrial"/>
</dbReference>
<feature type="signal peptide" evidence="1">
    <location>
        <begin position="1"/>
        <end position="19"/>
    </location>
</feature>
<evidence type="ECO:0000256" key="1">
    <source>
        <dbReference type="SAM" id="SignalP"/>
    </source>
</evidence>
<gene>
    <name evidence="3" type="ORF">OSH03_11725</name>
</gene>
<dbReference type="RefSeq" id="WP_061097164.1">
    <property type="nucleotide sequence ID" value="NZ_JAPKNE010000003.1"/>
</dbReference>
<evidence type="ECO:0000259" key="2">
    <source>
        <dbReference type="Pfam" id="PF00419"/>
    </source>
</evidence>
<dbReference type="Proteomes" id="UP001146015">
    <property type="component" value="Unassembled WGS sequence"/>
</dbReference>
<feature type="chain" id="PRO_5045957389" evidence="1">
    <location>
        <begin position="20"/>
        <end position="157"/>
    </location>
</feature>
<dbReference type="EMBL" id="JAPKNE010000003">
    <property type="protein sequence ID" value="MCX5574627.1"/>
    <property type="molecule type" value="Genomic_DNA"/>
</dbReference>
<reference evidence="3" key="1">
    <citation type="submission" date="2022-11" db="EMBL/GenBank/DDBJ databases">
        <title>Biodiversity and phylogenetic relationships of bacteria.</title>
        <authorList>
            <person name="Machado R.A.R."/>
            <person name="Bhat A."/>
            <person name="Loulou A."/>
            <person name="Kallel S."/>
        </authorList>
    </citation>
    <scope>NUCLEOTIDE SEQUENCE</scope>
    <source>
        <strain evidence="3">E-TC7</strain>
    </source>
</reference>
<dbReference type="InterPro" id="IPR036937">
    <property type="entry name" value="Adhesion_dom_fimbrial_sf"/>
</dbReference>
<comment type="caution">
    <text evidence="3">The sequence shown here is derived from an EMBL/GenBank/DDBJ whole genome shotgun (WGS) entry which is preliminary data.</text>
</comment>
<dbReference type="Gene3D" id="2.60.40.1090">
    <property type="entry name" value="Fimbrial-type adhesion domain"/>
    <property type="match status" value="1"/>
</dbReference>
<sequence length="157" mass="16931">MRILSSIWLLAIASATSQANSNDLVLNITGELAYPVPCKFSSDTIEVDFGDNLHHNAVDGVRYEQVLETLDCSAAAVNALKLRFVGEGAEFDSEVLNTTHGDLAIEIRQSGNKLANGEWLNFTATPPKLSAVPIVRPGRVLTPGQFTATATLEVDYQ</sequence>
<organism evidence="3 4">
    <name type="scientific">Enterobacter nematophilus</name>
    <dbReference type="NCBI Taxonomy" id="2994648"/>
    <lineage>
        <taxon>Bacteria</taxon>
        <taxon>Pseudomonadati</taxon>
        <taxon>Pseudomonadota</taxon>
        <taxon>Gammaproteobacteria</taxon>
        <taxon>Enterobacterales</taxon>
        <taxon>Enterobacteriaceae</taxon>
        <taxon>Enterobacter</taxon>
    </lineage>
</organism>
<keyword evidence="4" id="KW-1185">Reference proteome</keyword>
<keyword evidence="1" id="KW-0732">Signal</keyword>
<name>A0ABT3VXV4_9ENTR</name>
<dbReference type="InterPro" id="IPR008966">
    <property type="entry name" value="Adhesion_dom_sf"/>
</dbReference>
<dbReference type="SUPFAM" id="SSF49401">
    <property type="entry name" value="Bacterial adhesins"/>
    <property type="match status" value="1"/>
</dbReference>